<evidence type="ECO:0000313" key="1">
    <source>
        <dbReference type="EMBL" id="THC97191.1"/>
    </source>
</evidence>
<dbReference type="VEuPathDB" id="FungiDB:EYZ11_003356"/>
<organism evidence="1 2">
    <name type="scientific">Aspergillus tanneri</name>
    <dbReference type="NCBI Taxonomy" id="1220188"/>
    <lineage>
        <taxon>Eukaryota</taxon>
        <taxon>Fungi</taxon>
        <taxon>Dikarya</taxon>
        <taxon>Ascomycota</taxon>
        <taxon>Pezizomycotina</taxon>
        <taxon>Eurotiomycetes</taxon>
        <taxon>Eurotiomycetidae</taxon>
        <taxon>Eurotiales</taxon>
        <taxon>Aspergillaceae</taxon>
        <taxon>Aspergillus</taxon>
        <taxon>Aspergillus subgen. Circumdati</taxon>
    </lineage>
</organism>
<name>A0A4S3JTM2_9EURO</name>
<dbReference type="EMBL" id="SOSA01000084">
    <property type="protein sequence ID" value="THC97191.1"/>
    <property type="molecule type" value="Genomic_DNA"/>
</dbReference>
<sequence length="37" mass="4453">MAKFCFQTLEKNLLESRTWFPGGILLRQRHLDTLYLL</sequence>
<dbReference type="Proteomes" id="UP000308092">
    <property type="component" value="Unassembled WGS sequence"/>
</dbReference>
<proteinExistence type="predicted"/>
<protein>
    <submittedName>
        <fullName evidence="1">Uncharacterized protein</fullName>
    </submittedName>
</protein>
<reference evidence="1 2" key="1">
    <citation type="submission" date="2019-03" db="EMBL/GenBank/DDBJ databases">
        <title>The genome sequence of a newly discovered highly antifungal drug resistant Aspergillus species, Aspergillus tanneri NIH 1004.</title>
        <authorList>
            <person name="Mounaud S."/>
            <person name="Singh I."/>
            <person name="Joardar V."/>
            <person name="Pakala S."/>
            <person name="Pakala S."/>
            <person name="Venepally P."/>
            <person name="Hoover J."/>
            <person name="Nierman W."/>
            <person name="Chung J."/>
            <person name="Losada L."/>
        </authorList>
    </citation>
    <scope>NUCLEOTIDE SEQUENCE [LARGE SCALE GENOMIC DNA]</scope>
    <source>
        <strain evidence="1 2">NIH1004</strain>
    </source>
</reference>
<gene>
    <name evidence="1" type="ORF">EYZ11_003356</name>
</gene>
<comment type="caution">
    <text evidence="1">The sequence shown here is derived from an EMBL/GenBank/DDBJ whole genome shotgun (WGS) entry which is preliminary data.</text>
</comment>
<evidence type="ECO:0000313" key="2">
    <source>
        <dbReference type="Proteomes" id="UP000308092"/>
    </source>
</evidence>
<keyword evidence="2" id="KW-1185">Reference proteome</keyword>
<dbReference type="AlphaFoldDB" id="A0A4S3JTM2"/>
<accession>A0A4S3JTM2</accession>